<dbReference type="EMBL" id="JAHWXI010000011">
    <property type="protein sequence ID" value="MDN4464892.1"/>
    <property type="molecule type" value="Genomic_DNA"/>
</dbReference>
<organism evidence="1 2">
    <name type="scientific">Microbacterium aurantiacum</name>
    <dbReference type="NCBI Taxonomy" id="162393"/>
    <lineage>
        <taxon>Bacteria</taxon>
        <taxon>Bacillati</taxon>
        <taxon>Actinomycetota</taxon>
        <taxon>Actinomycetes</taxon>
        <taxon>Micrococcales</taxon>
        <taxon>Microbacteriaceae</taxon>
        <taxon>Microbacterium</taxon>
    </lineage>
</organism>
<evidence type="ECO:0000313" key="2">
    <source>
        <dbReference type="Proteomes" id="UP001172731"/>
    </source>
</evidence>
<protein>
    <submittedName>
        <fullName evidence="1">Uncharacterized protein</fullName>
    </submittedName>
</protein>
<reference evidence="1" key="1">
    <citation type="submission" date="2021-06" db="EMBL/GenBank/DDBJ databases">
        <title>Genome-based taxonomic framework of Microbacterium strains isolated from marine environment, the description of four new species and reclassification of four preexisting species.</title>
        <authorList>
            <person name="Lee S.D."/>
            <person name="Kim S.-M."/>
            <person name="Byeon Y.-S."/>
            <person name="Yang H.L."/>
            <person name="Kim I.S."/>
        </authorList>
    </citation>
    <scope>NUCLEOTIDE SEQUENCE</scope>
    <source>
        <strain evidence="1">KACC 20510</strain>
    </source>
</reference>
<evidence type="ECO:0000313" key="1">
    <source>
        <dbReference type="EMBL" id="MDN4464892.1"/>
    </source>
</evidence>
<name>A0ABT8FUW6_9MICO</name>
<sequence>MNTSRLIEFSEEDLAELDEVAQYAETMTPALGAMEVGNVRNQARAGAIAERVSRRQAASGV</sequence>
<comment type="caution">
    <text evidence="1">The sequence shown here is derived from an EMBL/GenBank/DDBJ whole genome shotgun (WGS) entry which is preliminary data.</text>
</comment>
<keyword evidence="2" id="KW-1185">Reference proteome</keyword>
<proteinExistence type="predicted"/>
<dbReference type="RefSeq" id="WP_301134569.1">
    <property type="nucleotide sequence ID" value="NZ_BAAAUQ010000027.1"/>
</dbReference>
<accession>A0ABT8FUW6</accession>
<gene>
    <name evidence="1" type="ORF">KZC48_10845</name>
</gene>
<dbReference type="Proteomes" id="UP001172731">
    <property type="component" value="Unassembled WGS sequence"/>
</dbReference>